<sequence length="313" mass="35938">MTIESQIDYILSCQLPTGTFRLGSLDARINPYFTNLALLPLVELGECDCAKQQLDWYVGHLNADSYVNDYVWQDGTEVDTGKADSEDSYPATFFFLALAYVDATDDFEWAYETREKLYRILDGLIALQQQDGLTWAKRSWKVKYLMDNCEVVQGLYAAEKLFAAIDENRGALQARQAAERCADGINSMYSEKKDAYAVYDRHFPNWRKWYPDATSQAFPVLSGMLDPDSDIALSLYQRLIEHFPRFEWFETGDLYPWMSMGEWACVMGDAKRAAEMTIAAERLYIHGPRHPYWLIQDAAGYIRIKTMLGATQI</sequence>
<accession>A0A3M8DU45</accession>
<evidence type="ECO:0000313" key="2">
    <source>
        <dbReference type="Proteomes" id="UP000271031"/>
    </source>
</evidence>
<dbReference type="GO" id="GO:0005975">
    <property type="term" value="P:carbohydrate metabolic process"/>
    <property type="evidence" value="ECO:0007669"/>
    <property type="project" value="InterPro"/>
</dbReference>
<organism evidence="1 2">
    <name type="scientific">Brevibacillus fluminis</name>
    <dbReference type="NCBI Taxonomy" id="511487"/>
    <lineage>
        <taxon>Bacteria</taxon>
        <taxon>Bacillati</taxon>
        <taxon>Bacillota</taxon>
        <taxon>Bacilli</taxon>
        <taxon>Bacillales</taxon>
        <taxon>Paenibacillaceae</taxon>
        <taxon>Brevibacillus</taxon>
    </lineage>
</organism>
<keyword evidence="2" id="KW-1185">Reference proteome</keyword>
<dbReference type="Gene3D" id="1.50.10.10">
    <property type="match status" value="1"/>
</dbReference>
<dbReference type="OrthoDB" id="8880998at2"/>
<evidence type="ECO:0000313" key="1">
    <source>
        <dbReference type="EMBL" id="RNB91713.1"/>
    </source>
</evidence>
<dbReference type="AlphaFoldDB" id="A0A3M8DU45"/>
<dbReference type="InterPro" id="IPR012341">
    <property type="entry name" value="6hp_glycosidase-like_sf"/>
</dbReference>
<dbReference type="RefSeq" id="WP_122916376.1">
    <property type="nucleotide sequence ID" value="NZ_RHHQ01000004.1"/>
</dbReference>
<dbReference type="SUPFAM" id="SSF48208">
    <property type="entry name" value="Six-hairpin glycosidases"/>
    <property type="match status" value="1"/>
</dbReference>
<gene>
    <name evidence="1" type="ORF">EDM56_02860</name>
</gene>
<proteinExistence type="predicted"/>
<dbReference type="EMBL" id="RHHQ01000004">
    <property type="protein sequence ID" value="RNB91713.1"/>
    <property type="molecule type" value="Genomic_DNA"/>
</dbReference>
<comment type="caution">
    <text evidence="1">The sequence shown here is derived from an EMBL/GenBank/DDBJ whole genome shotgun (WGS) entry which is preliminary data.</text>
</comment>
<dbReference type="InterPro" id="IPR008928">
    <property type="entry name" value="6-hairpin_glycosidase_sf"/>
</dbReference>
<reference evidence="1 2" key="1">
    <citation type="submission" date="2018-10" db="EMBL/GenBank/DDBJ databases">
        <title>Phylogenomics of Brevibacillus.</title>
        <authorList>
            <person name="Dunlap C."/>
        </authorList>
    </citation>
    <scope>NUCLEOTIDE SEQUENCE [LARGE SCALE GENOMIC DNA]</scope>
    <source>
        <strain evidence="1 2">JCM 15716</strain>
    </source>
</reference>
<name>A0A3M8DU45_9BACL</name>
<protein>
    <submittedName>
        <fullName evidence="1">Uncharacterized protein</fullName>
    </submittedName>
</protein>
<dbReference type="Proteomes" id="UP000271031">
    <property type="component" value="Unassembled WGS sequence"/>
</dbReference>